<dbReference type="SUPFAM" id="SSF102114">
    <property type="entry name" value="Radical SAM enzymes"/>
    <property type="match status" value="1"/>
</dbReference>
<dbReference type="GO" id="GO:0051539">
    <property type="term" value="F:4 iron, 4 sulfur cluster binding"/>
    <property type="evidence" value="ECO:0007669"/>
    <property type="project" value="UniProtKB-KW"/>
</dbReference>
<comment type="catalytic activity">
    <reaction evidence="11">
        <text>glycyl-[protein] + reduced [flavodoxin] + S-adenosyl-L-methionine = glycin-2-yl radical-[protein] + semiquinone [flavodoxin] + 5'-deoxyadenosine + L-methionine + H(+)</text>
        <dbReference type="Rhea" id="RHEA:61976"/>
        <dbReference type="Rhea" id="RHEA-COMP:10622"/>
        <dbReference type="Rhea" id="RHEA-COMP:14480"/>
        <dbReference type="Rhea" id="RHEA-COMP:15993"/>
        <dbReference type="Rhea" id="RHEA-COMP:15994"/>
        <dbReference type="ChEBI" id="CHEBI:15378"/>
        <dbReference type="ChEBI" id="CHEBI:17319"/>
        <dbReference type="ChEBI" id="CHEBI:29947"/>
        <dbReference type="ChEBI" id="CHEBI:32722"/>
        <dbReference type="ChEBI" id="CHEBI:57618"/>
        <dbReference type="ChEBI" id="CHEBI:57844"/>
        <dbReference type="ChEBI" id="CHEBI:59789"/>
        <dbReference type="ChEBI" id="CHEBI:140311"/>
    </reaction>
</comment>
<keyword evidence="9" id="KW-0408">Iron</keyword>
<dbReference type="NCBIfam" id="TIGR02491">
    <property type="entry name" value="NrdG"/>
    <property type="match status" value="1"/>
</dbReference>
<keyword evidence="5" id="KW-0004">4Fe-4S</keyword>
<dbReference type="SFLD" id="SFLDF00299">
    <property type="entry name" value="anaerobic_ribonucleoside-triph"/>
    <property type="match status" value="1"/>
</dbReference>
<proteinExistence type="inferred from homology"/>
<dbReference type="InterPro" id="IPR034457">
    <property type="entry name" value="Organic_radical-activating"/>
</dbReference>
<evidence type="ECO:0000256" key="12">
    <source>
        <dbReference type="PIRNR" id="PIRNR000368"/>
    </source>
</evidence>
<evidence type="ECO:0000256" key="4">
    <source>
        <dbReference type="ARBA" id="ARBA00014281"/>
    </source>
</evidence>
<dbReference type="PIRSF" id="PIRSF000368">
    <property type="entry name" value="NrdG"/>
    <property type="match status" value="1"/>
</dbReference>
<evidence type="ECO:0000256" key="9">
    <source>
        <dbReference type="ARBA" id="ARBA00023004"/>
    </source>
</evidence>
<evidence type="ECO:0000313" key="14">
    <source>
        <dbReference type="Proteomes" id="UP000754750"/>
    </source>
</evidence>
<evidence type="ECO:0000256" key="6">
    <source>
        <dbReference type="ARBA" id="ARBA00022691"/>
    </source>
</evidence>
<dbReference type="RefSeq" id="WP_326840863.1">
    <property type="nucleotide sequence ID" value="NZ_SVNY01000007.1"/>
</dbReference>
<dbReference type="GO" id="GO:0043365">
    <property type="term" value="F:[formate-C-acetyltransferase]-activating enzyme activity"/>
    <property type="evidence" value="ECO:0007669"/>
    <property type="project" value="InterPro"/>
</dbReference>
<evidence type="ECO:0000256" key="2">
    <source>
        <dbReference type="ARBA" id="ARBA00003852"/>
    </source>
</evidence>
<dbReference type="Gene3D" id="3.20.20.70">
    <property type="entry name" value="Aldolase class I"/>
    <property type="match status" value="1"/>
</dbReference>
<dbReference type="InterPro" id="IPR013785">
    <property type="entry name" value="Aldolase_TIM"/>
</dbReference>
<dbReference type="EC" id="1.97.1.-" evidence="12"/>
<dbReference type="PROSITE" id="PS01087">
    <property type="entry name" value="RADICAL_ACTIVATING"/>
    <property type="match status" value="1"/>
</dbReference>
<dbReference type="GO" id="GO:0046872">
    <property type="term" value="F:metal ion binding"/>
    <property type="evidence" value="ECO:0007669"/>
    <property type="project" value="UniProtKB-KW"/>
</dbReference>
<comment type="cofactor">
    <cofactor evidence="1">
        <name>[4Fe-4S] cluster</name>
        <dbReference type="ChEBI" id="CHEBI:49883"/>
    </cofactor>
</comment>
<keyword evidence="8 12" id="KW-0560">Oxidoreductase</keyword>
<dbReference type="EMBL" id="SVNY01000007">
    <property type="protein sequence ID" value="MBE6834406.1"/>
    <property type="molecule type" value="Genomic_DNA"/>
</dbReference>
<dbReference type="AlphaFoldDB" id="A0A928Q4W5"/>
<organism evidence="13 14">
    <name type="scientific">Faecalispora sporosphaeroides</name>
    <dbReference type="NCBI Taxonomy" id="1549"/>
    <lineage>
        <taxon>Bacteria</taxon>
        <taxon>Bacillati</taxon>
        <taxon>Bacillota</taxon>
        <taxon>Clostridia</taxon>
        <taxon>Eubacteriales</taxon>
        <taxon>Oscillospiraceae</taxon>
        <taxon>Faecalispora</taxon>
    </lineage>
</organism>
<evidence type="ECO:0000256" key="8">
    <source>
        <dbReference type="ARBA" id="ARBA00023002"/>
    </source>
</evidence>
<evidence type="ECO:0000256" key="1">
    <source>
        <dbReference type="ARBA" id="ARBA00001966"/>
    </source>
</evidence>
<keyword evidence="7" id="KW-0479">Metal-binding</keyword>
<dbReference type="SFLD" id="SFLDG01066">
    <property type="entry name" value="organic_radical-activating_enz"/>
    <property type="match status" value="1"/>
</dbReference>
<gene>
    <name evidence="13" type="primary">nrdG</name>
    <name evidence="13" type="ORF">E7512_12670</name>
</gene>
<dbReference type="SFLD" id="SFLDS00029">
    <property type="entry name" value="Radical_SAM"/>
    <property type="match status" value="1"/>
</dbReference>
<evidence type="ECO:0000256" key="10">
    <source>
        <dbReference type="ARBA" id="ARBA00023014"/>
    </source>
</evidence>
<evidence type="ECO:0000256" key="7">
    <source>
        <dbReference type="ARBA" id="ARBA00022723"/>
    </source>
</evidence>
<comment type="similarity">
    <text evidence="3 12">Belongs to the organic radical-activating enzymes family.</text>
</comment>
<keyword evidence="10" id="KW-0411">Iron-sulfur</keyword>
<dbReference type="CDD" id="cd01335">
    <property type="entry name" value="Radical_SAM"/>
    <property type="match status" value="1"/>
</dbReference>
<dbReference type="PANTHER" id="PTHR30352:SF2">
    <property type="entry name" value="ANAEROBIC RIBONUCLEOSIDE-TRIPHOSPHATE REDUCTASE-ACTIVATING PROTEIN"/>
    <property type="match status" value="1"/>
</dbReference>
<evidence type="ECO:0000256" key="5">
    <source>
        <dbReference type="ARBA" id="ARBA00022485"/>
    </source>
</evidence>
<dbReference type="InterPro" id="IPR001989">
    <property type="entry name" value="Radical_activat_CS"/>
</dbReference>
<comment type="function">
    <text evidence="2 12">Activation of anaerobic ribonucleoside-triphosphate reductase under anaerobic conditions by generation of an organic free radical, using S-adenosylmethionine and reduced flavodoxin as cosubstrates to produce 5'-deoxy-adenosine.</text>
</comment>
<dbReference type="InterPro" id="IPR058240">
    <property type="entry name" value="rSAM_sf"/>
</dbReference>
<dbReference type="SFLD" id="SFLDG01063">
    <property type="entry name" value="activating_enzymes__group_1"/>
    <property type="match status" value="1"/>
</dbReference>
<reference evidence="13" key="1">
    <citation type="submission" date="2019-04" db="EMBL/GenBank/DDBJ databases">
        <title>Evolution of Biomass-Degrading Anaerobic Consortia Revealed by Metagenomics.</title>
        <authorList>
            <person name="Peng X."/>
        </authorList>
    </citation>
    <scope>NUCLEOTIDE SEQUENCE</scope>
    <source>
        <strain evidence="13">SIG551</strain>
    </source>
</reference>
<dbReference type="Pfam" id="PF13353">
    <property type="entry name" value="Fer4_12"/>
    <property type="match status" value="1"/>
</dbReference>
<sequence length="161" mass="18005">MLMLSGIEPESIVDGAGIRYVIFVQGCPHHCPGCHNPQTHPFSGGAPADIPAILAELKEDPLLRGVTFSGGEPFCQASELAELAKQIRRELPRLDITVYSGYTLKQLQQMQDSGVQELLKEADWLIDGRFLLEQRDLTLRFRGSRNQRIIDLRGPEPRIVE</sequence>
<keyword evidence="6" id="KW-0949">S-adenosyl-L-methionine</keyword>
<dbReference type="InterPro" id="IPR012837">
    <property type="entry name" value="NrdG"/>
</dbReference>
<evidence type="ECO:0000256" key="11">
    <source>
        <dbReference type="ARBA" id="ARBA00047365"/>
    </source>
</evidence>
<dbReference type="InterPro" id="IPR007197">
    <property type="entry name" value="rSAM"/>
</dbReference>
<dbReference type="Proteomes" id="UP000754750">
    <property type="component" value="Unassembled WGS sequence"/>
</dbReference>
<protein>
    <recommendedName>
        <fullName evidence="4 12">Anaerobic ribonucleoside-triphosphate reductase-activating protein</fullName>
        <ecNumber evidence="12">1.97.1.-</ecNumber>
    </recommendedName>
</protein>
<comment type="caution">
    <text evidence="13">The sequence shown here is derived from an EMBL/GenBank/DDBJ whole genome shotgun (WGS) entry which is preliminary data.</text>
</comment>
<accession>A0A928Q4W5</accession>
<dbReference type="PANTHER" id="PTHR30352">
    <property type="entry name" value="PYRUVATE FORMATE-LYASE-ACTIVATING ENZYME"/>
    <property type="match status" value="1"/>
</dbReference>
<evidence type="ECO:0000313" key="13">
    <source>
        <dbReference type="EMBL" id="MBE6834406.1"/>
    </source>
</evidence>
<dbReference type="GO" id="GO:0004748">
    <property type="term" value="F:ribonucleoside-diphosphate reductase activity, thioredoxin disulfide as acceptor"/>
    <property type="evidence" value="ECO:0007669"/>
    <property type="project" value="TreeGrafter"/>
</dbReference>
<name>A0A928Q4W5_9FIRM</name>
<evidence type="ECO:0000256" key="3">
    <source>
        <dbReference type="ARBA" id="ARBA00009777"/>
    </source>
</evidence>